<feature type="chain" id="PRO_5045523363" evidence="1">
    <location>
        <begin position="24"/>
        <end position="146"/>
    </location>
</feature>
<gene>
    <name evidence="3" type="ORF">K2U94_02315</name>
</gene>
<comment type="caution">
    <text evidence="3">The sequence shown here is derived from an EMBL/GenBank/DDBJ whole genome shotgun (WGS) entry which is preliminary data.</text>
</comment>
<keyword evidence="4" id="KW-1185">Reference proteome</keyword>
<evidence type="ECO:0000313" key="4">
    <source>
        <dbReference type="Proteomes" id="UP001139104"/>
    </source>
</evidence>
<evidence type="ECO:0000259" key="2">
    <source>
        <dbReference type="Pfam" id="PF14347"/>
    </source>
</evidence>
<keyword evidence="1" id="KW-0732">Signal</keyword>
<name>A0ABS9Z365_9HYPH</name>
<dbReference type="InterPro" id="IPR025512">
    <property type="entry name" value="DUF4399"/>
</dbReference>
<dbReference type="Proteomes" id="UP001139104">
    <property type="component" value="Unassembled WGS sequence"/>
</dbReference>
<dbReference type="EMBL" id="JAIVFP010000001">
    <property type="protein sequence ID" value="MCI4681617.1"/>
    <property type="molecule type" value="Genomic_DNA"/>
</dbReference>
<dbReference type="RefSeq" id="WP_243065671.1">
    <property type="nucleotide sequence ID" value="NZ_JAIVFK010000007.1"/>
</dbReference>
<organism evidence="3 4">
    <name type="scientific">Candidatus Rhodoblastus alkanivorans</name>
    <dbReference type="NCBI Taxonomy" id="2954117"/>
    <lineage>
        <taxon>Bacteria</taxon>
        <taxon>Pseudomonadati</taxon>
        <taxon>Pseudomonadota</taxon>
        <taxon>Alphaproteobacteria</taxon>
        <taxon>Hyphomicrobiales</taxon>
        <taxon>Rhodoblastaceae</taxon>
        <taxon>Rhodoblastus</taxon>
    </lineage>
</organism>
<proteinExistence type="predicted"/>
<sequence>MRKILASVFAAALFGLSPGILGAASAESHWPASARVYFIEPANGAVVNGKVAVKFGLSGMGVAPAGVDKPNTAHHHLLIDMGAPTGAALNQPLPSNAHIKHFGGGQTETVLDLPPGKHSLQLIMGDAFHIPHDPPLESEKIEIEVK</sequence>
<accession>A0ABS9Z365</accession>
<dbReference type="Pfam" id="PF14347">
    <property type="entry name" value="DUF4399"/>
    <property type="match status" value="1"/>
</dbReference>
<evidence type="ECO:0000256" key="1">
    <source>
        <dbReference type="SAM" id="SignalP"/>
    </source>
</evidence>
<feature type="signal peptide" evidence="1">
    <location>
        <begin position="1"/>
        <end position="23"/>
    </location>
</feature>
<evidence type="ECO:0000313" key="3">
    <source>
        <dbReference type="EMBL" id="MCI4681617.1"/>
    </source>
</evidence>
<protein>
    <submittedName>
        <fullName evidence="3">DUF4399 domain-containing protein</fullName>
    </submittedName>
</protein>
<reference evidence="3" key="1">
    <citation type="journal article" date="2022" name="ISME J.">
        <title>Identification of active gaseous-alkane degraders at natural gas seeps.</title>
        <authorList>
            <person name="Farhan Ul Haque M."/>
            <person name="Hernandez M."/>
            <person name="Crombie A.T."/>
            <person name="Murrell J.C."/>
        </authorList>
    </citation>
    <scope>NUCLEOTIDE SEQUENCE</scope>
    <source>
        <strain evidence="3">PC2</strain>
    </source>
</reference>
<feature type="domain" description="DUF4399" evidence="2">
    <location>
        <begin position="53"/>
        <end position="146"/>
    </location>
</feature>